<name>A0ABQ9ICB1_9NEOP</name>
<gene>
    <name evidence="1" type="ORF">PR048_006937</name>
</gene>
<dbReference type="InterPro" id="IPR036397">
    <property type="entry name" value="RNaseH_sf"/>
</dbReference>
<evidence type="ECO:0000313" key="1">
    <source>
        <dbReference type="EMBL" id="KAJ8894317.1"/>
    </source>
</evidence>
<dbReference type="EMBL" id="JARBHB010000002">
    <property type="protein sequence ID" value="KAJ8894317.1"/>
    <property type="molecule type" value="Genomic_DNA"/>
</dbReference>
<reference evidence="1 2" key="1">
    <citation type="submission" date="2023-02" db="EMBL/GenBank/DDBJ databases">
        <title>LHISI_Scaffold_Assembly.</title>
        <authorList>
            <person name="Stuart O.P."/>
            <person name="Cleave R."/>
            <person name="Magrath M.J.L."/>
            <person name="Mikheyev A.S."/>
        </authorList>
    </citation>
    <scope>NUCLEOTIDE SEQUENCE [LARGE SCALE GENOMIC DNA]</scope>
    <source>
        <strain evidence="1">Daus_M_001</strain>
        <tissue evidence="1">Leg muscle</tissue>
    </source>
</reference>
<protein>
    <recommendedName>
        <fullName evidence="3">Transposase</fullName>
    </recommendedName>
</protein>
<evidence type="ECO:0008006" key="3">
    <source>
        <dbReference type="Google" id="ProtNLM"/>
    </source>
</evidence>
<dbReference type="PANTHER" id="PTHR47326:SF1">
    <property type="entry name" value="HTH PSQ-TYPE DOMAIN-CONTAINING PROTEIN"/>
    <property type="match status" value="1"/>
</dbReference>
<dbReference type="PANTHER" id="PTHR47326">
    <property type="entry name" value="TRANSPOSABLE ELEMENT TC3 TRANSPOSASE-LIKE PROTEIN"/>
    <property type="match status" value="1"/>
</dbReference>
<organism evidence="1 2">
    <name type="scientific">Dryococelus australis</name>
    <dbReference type="NCBI Taxonomy" id="614101"/>
    <lineage>
        <taxon>Eukaryota</taxon>
        <taxon>Metazoa</taxon>
        <taxon>Ecdysozoa</taxon>
        <taxon>Arthropoda</taxon>
        <taxon>Hexapoda</taxon>
        <taxon>Insecta</taxon>
        <taxon>Pterygota</taxon>
        <taxon>Neoptera</taxon>
        <taxon>Polyneoptera</taxon>
        <taxon>Phasmatodea</taxon>
        <taxon>Verophasmatodea</taxon>
        <taxon>Anareolatae</taxon>
        <taxon>Phasmatidae</taxon>
        <taxon>Eurycanthinae</taxon>
        <taxon>Dryococelus</taxon>
    </lineage>
</organism>
<accession>A0ABQ9ICB1</accession>
<dbReference type="Gene3D" id="3.30.420.10">
    <property type="entry name" value="Ribonuclease H-like superfamily/Ribonuclease H"/>
    <property type="match status" value="1"/>
</dbReference>
<proteinExistence type="predicted"/>
<dbReference type="Proteomes" id="UP001159363">
    <property type="component" value="Chromosome 2"/>
</dbReference>
<comment type="caution">
    <text evidence="1">The sequence shown here is derived from an EMBL/GenBank/DDBJ whole genome shotgun (WGS) entry which is preliminary data.</text>
</comment>
<evidence type="ECO:0000313" key="2">
    <source>
        <dbReference type="Proteomes" id="UP001159363"/>
    </source>
</evidence>
<sequence>MCYVDLLTTRKLVPAALVEQFQLLTLCCEKLCTNIFCTRTTYREFGHNSRMIFHLEQNSQWFLQCVANDSYFSRMIMFTDECTFSRDSVGIGRAGSLALPPRSPDLNYMGYFLWGHVKPQIPVTTVVDLIVTTISDVNDSPCTLVAVRQSMIRCCTLCTENSAGHFEHLLSKPCTLKS</sequence>
<keyword evidence="2" id="KW-1185">Reference proteome</keyword>